<feature type="chain" id="PRO_5021210727" evidence="2">
    <location>
        <begin position="23"/>
        <end position="228"/>
    </location>
</feature>
<keyword evidence="4" id="KW-1185">Reference proteome</keyword>
<organism evidence="3 4">
    <name type="scientific">Dentipellis fragilis</name>
    <dbReference type="NCBI Taxonomy" id="205917"/>
    <lineage>
        <taxon>Eukaryota</taxon>
        <taxon>Fungi</taxon>
        <taxon>Dikarya</taxon>
        <taxon>Basidiomycota</taxon>
        <taxon>Agaricomycotina</taxon>
        <taxon>Agaricomycetes</taxon>
        <taxon>Russulales</taxon>
        <taxon>Hericiaceae</taxon>
        <taxon>Dentipellis</taxon>
    </lineage>
</organism>
<reference evidence="3 4" key="1">
    <citation type="submission" date="2019-02" db="EMBL/GenBank/DDBJ databases">
        <title>Genome sequencing of the rare red list fungi Dentipellis fragilis.</title>
        <authorList>
            <person name="Buettner E."/>
            <person name="Kellner H."/>
        </authorList>
    </citation>
    <scope>NUCLEOTIDE SEQUENCE [LARGE SCALE GENOMIC DNA]</scope>
    <source>
        <strain evidence="3 4">DSM 105465</strain>
    </source>
</reference>
<evidence type="ECO:0000313" key="4">
    <source>
        <dbReference type="Proteomes" id="UP000298327"/>
    </source>
</evidence>
<gene>
    <name evidence="3" type="ORF">EVG20_g8938</name>
</gene>
<dbReference type="Proteomes" id="UP000298327">
    <property type="component" value="Unassembled WGS sequence"/>
</dbReference>
<keyword evidence="1" id="KW-1133">Transmembrane helix</keyword>
<evidence type="ECO:0000256" key="1">
    <source>
        <dbReference type="SAM" id="Phobius"/>
    </source>
</evidence>
<protein>
    <submittedName>
        <fullName evidence="3">Uncharacterized protein</fullName>
    </submittedName>
</protein>
<evidence type="ECO:0000256" key="2">
    <source>
        <dbReference type="SAM" id="SignalP"/>
    </source>
</evidence>
<accession>A0A4Y9Y1Q0</accession>
<keyword evidence="1" id="KW-0812">Transmembrane</keyword>
<feature type="signal peptide" evidence="2">
    <location>
        <begin position="1"/>
        <end position="22"/>
    </location>
</feature>
<evidence type="ECO:0000313" key="3">
    <source>
        <dbReference type="EMBL" id="TFY56394.1"/>
    </source>
</evidence>
<feature type="transmembrane region" description="Helical" evidence="1">
    <location>
        <begin position="162"/>
        <end position="186"/>
    </location>
</feature>
<comment type="caution">
    <text evidence="3">The sequence shown here is derived from an EMBL/GenBank/DDBJ whole genome shotgun (WGS) entry which is preliminary data.</text>
</comment>
<dbReference type="AlphaFoldDB" id="A0A4Y9Y1Q0"/>
<keyword evidence="1" id="KW-0472">Membrane</keyword>
<dbReference type="EMBL" id="SEOQ01000832">
    <property type="protein sequence ID" value="TFY56394.1"/>
    <property type="molecule type" value="Genomic_DNA"/>
</dbReference>
<name>A0A4Y9Y1Q0_9AGAM</name>
<keyword evidence="2" id="KW-0732">Signal</keyword>
<proteinExistence type="predicted"/>
<sequence length="228" mass="25159">MQWVPLRDLAALLHLARPSVFACPCPLPLPVSARLAEYIILFYGRTVPPSPARLSASAPQGLRLLHDNDAPRLSSNTRASVPAYALTLYLALPTPCCVPACPHTVLLVITPFLVPVSVARYPSSVSSCFWFVCPRPPSPSLPFPSIISLGRYDTYDYTYVKWFGLAATATVTVVSVPFLFLFSFLLRFVPDVVSAHPRLALCPCVRAYSRSDVVLCVLIMAKLRYYIE</sequence>